<dbReference type="AlphaFoldDB" id="A0A1I3PL54"/>
<reference evidence="2" key="1">
    <citation type="submission" date="2016-10" db="EMBL/GenBank/DDBJ databases">
        <authorList>
            <person name="Varghese N."/>
            <person name="Submissions S."/>
        </authorList>
    </citation>
    <scope>NUCLEOTIDE SEQUENCE [LARGE SCALE GENOMIC DNA]</scope>
    <source>
        <strain evidence="2">DSM 28881</strain>
    </source>
</reference>
<organism evidence="1 2">
    <name type="scientific">Olleya namhaensis</name>
    <dbReference type="NCBI Taxonomy" id="1144750"/>
    <lineage>
        <taxon>Bacteria</taxon>
        <taxon>Pseudomonadati</taxon>
        <taxon>Bacteroidota</taxon>
        <taxon>Flavobacteriia</taxon>
        <taxon>Flavobacteriales</taxon>
        <taxon>Flavobacteriaceae</taxon>
    </lineage>
</organism>
<proteinExistence type="predicted"/>
<dbReference type="Proteomes" id="UP000199559">
    <property type="component" value="Unassembled WGS sequence"/>
</dbReference>
<keyword evidence="2" id="KW-1185">Reference proteome</keyword>
<dbReference type="EMBL" id="FORM01000005">
    <property type="protein sequence ID" value="SFJ22089.1"/>
    <property type="molecule type" value="Genomic_DNA"/>
</dbReference>
<gene>
    <name evidence="1" type="ORF">SAMN05443431_105162</name>
</gene>
<name>A0A1I3PL54_9FLAO</name>
<evidence type="ECO:0000313" key="2">
    <source>
        <dbReference type="Proteomes" id="UP000199559"/>
    </source>
</evidence>
<sequence length="192" mass="22180">MFFFSCKEETKETTVKDDLFGQYFNLDKDNIDVYLPNTLQQYTVDQYAGLLGAIEDSVARQTEIMRFNILKYSKKNVYFFRTLNHTTDVSIKMTDYFPFSKDDSRYMSALVSQSCQESASVSNSTCTKLKSGYSGNKQTQAFMAKYKIESGTEPTSYATIYAVSSNYKSFIITFRSMLNRKYNTFIQKTIVK</sequence>
<dbReference type="STRING" id="1144750.SAMN05443431_105162"/>
<accession>A0A1I3PL54</accession>
<protein>
    <submittedName>
        <fullName evidence="1">Uncharacterized protein</fullName>
    </submittedName>
</protein>
<evidence type="ECO:0000313" key="1">
    <source>
        <dbReference type="EMBL" id="SFJ22089.1"/>
    </source>
</evidence>